<evidence type="ECO:0000256" key="1">
    <source>
        <dbReference type="SAM" id="MobiDB-lite"/>
    </source>
</evidence>
<evidence type="ECO:0000313" key="3">
    <source>
        <dbReference type="Proteomes" id="UP000299102"/>
    </source>
</evidence>
<gene>
    <name evidence="2" type="ORF">EVAR_93627_1</name>
</gene>
<dbReference type="Proteomes" id="UP000299102">
    <property type="component" value="Unassembled WGS sequence"/>
</dbReference>
<accession>A0A4C1TQM8</accession>
<comment type="caution">
    <text evidence="2">The sequence shown here is derived from an EMBL/GenBank/DDBJ whole genome shotgun (WGS) entry which is preliminary data.</text>
</comment>
<feature type="compositionally biased region" description="Polar residues" evidence="1">
    <location>
        <begin position="38"/>
        <end position="48"/>
    </location>
</feature>
<dbReference type="EMBL" id="BGZK01000078">
    <property type="protein sequence ID" value="GBP16258.1"/>
    <property type="molecule type" value="Genomic_DNA"/>
</dbReference>
<sequence length="66" mass="7458">MQYNARNFAAVKLVRKVSQWRMTRGEKNGSQRAEPAQVQLSVNRSSGTRELAPPGLTPRCRVTMLK</sequence>
<name>A0A4C1TQM8_EUMVA</name>
<feature type="region of interest" description="Disordered" evidence="1">
    <location>
        <begin position="24"/>
        <end position="57"/>
    </location>
</feature>
<protein>
    <submittedName>
        <fullName evidence="2">Uncharacterized protein</fullName>
    </submittedName>
</protein>
<evidence type="ECO:0000313" key="2">
    <source>
        <dbReference type="EMBL" id="GBP16258.1"/>
    </source>
</evidence>
<organism evidence="2 3">
    <name type="scientific">Eumeta variegata</name>
    <name type="common">Bagworm moth</name>
    <name type="synonym">Eumeta japonica</name>
    <dbReference type="NCBI Taxonomy" id="151549"/>
    <lineage>
        <taxon>Eukaryota</taxon>
        <taxon>Metazoa</taxon>
        <taxon>Ecdysozoa</taxon>
        <taxon>Arthropoda</taxon>
        <taxon>Hexapoda</taxon>
        <taxon>Insecta</taxon>
        <taxon>Pterygota</taxon>
        <taxon>Neoptera</taxon>
        <taxon>Endopterygota</taxon>
        <taxon>Lepidoptera</taxon>
        <taxon>Glossata</taxon>
        <taxon>Ditrysia</taxon>
        <taxon>Tineoidea</taxon>
        <taxon>Psychidae</taxon>
        <taxon>Oiketicinae</taxon>
        <taxon>Eumeta</taxon>
    </lineage>
</organism>
<reference evidence="2 3" key="1">
    <citation type="journal article" date="2019" name="Commun. Biol.">
        <title>The bagworm genome reveals a unique fibroin gene that provides high tensile strength.</title>
        <authorList>
            <person name="Kono N."/>
            <person name="Nakamura H."/>
            <person name="Ohtoshi R."/>
            <person name="Tomita M."/>
            <person name="Numata K."/>
            <person name="Arakawa K."/>
        </authorList>
    </citation>
    <scope>NUCLEOTIDE SEQUENCE [LARGE SCALE GENOMIC DNA]</scope>
</reference>
<dbReference type="AlphaFoldDB" id="A0A4C1TQM8"/>
<keyword evidence="3" id="KW-1185">Reference proteome</keyword>
<proteinExistence type="predicted"/>